<proteinExistence type="predicted"/>
<organism evidence="2 3">
    <name type="scientific">Bacteroides xylanisolvens</name>
    <dbReference type="NCBI Taxonomy" id="371601"/>
    <lineage>
        <taxon>Bacteria</taxon>
        <taxon>Pseudomonadati</taxon>
        <taxon>Bacteroidota</taxon>
        <taxon>Bacteroidia</taxon>
        <taxon>Bacteroidales</taxon>
        <taxon>Bacteroidaceae</taxon>
        <taxon>Bacteroides</taxon>
    </lineage>
</organism>
<gene>
    <name evidence="2" type="ORF">DW027_18920</name>
    <name evidence="1" type="ORF">GA560_13195</name>
</gene>
<evidence type="ECO:0000313" key="2">
    <source>
        <dbReference type="EMBL" id="RHL34494.1"/>
    </source>
</evidence>
<evidence type="ECO:0000313" key="4">
    <source>
        <dbReference type="Proteomes" id="UP000474077"/>
    </source>
</evidence>
<accession>A0A415KDZ3</accession>
<name>A0A415KDZ3_9BACE</name>
<dbReference type="Proteomes" id="UP000284495">
    <property type="component" value="Unassembled WGS sequence"/>
</dbReference>
<dbReference type="Proteomes" id="UP000474077">
    <property type="component" value="Unassembled WGS sequence"/>
</dbReference>
<dbReference type="EMBL" id="WDER01000033">
    <property type="protein sequence ID" value="KAB6082030.1"/>
    <property type="molecule type" value="Genomic_DNA"/>
</dbReference>
<evidence type="ECO:0000313" key="1">
    <source>
        <dbReference type="EMBL" id="KAB6082030.1"/>
    </source>
</evidence>
<sequence length="138" mass="15414">MENSSIAKETFIDRLEFFMKTEGLNSNSLTVAAGLSNGLIGKALKNRSSMNSDSIERILCAYTNLSAEWLMTGKGTMYVNDQPAKASDIPNNLNSDSLVFFLRDKNKELECENRRLLVENASLRTRLELLDDSKNKTG</sequence>
<dbReference type="AlphaFoldDB" id="A0A415KDZ3"/>
<reference evidence="1 4" key="2">
    <citation type="journal article" date="2019" name="Nat. Med.">
        <title>A library of human gut bacterial isolates paired with longitudinal multiomics data enables mechanistic microbiome research.</title>
        <authorList>
            <person name="Poyet M."/>
            <person name="Groussin M."/>
            <person name="Gibbons S.M."/>
            <person name="Avila-Pacheco J."/>
            <person name="Jiang X."/>
            <person name="Kearney S.M."/>
            <person name="Perrotta A.R."/>
            <person name="Berdy B."/>
            <person name="Zhao S."/>
            <person name="Lieberman T.D."/>
            <person name="Swanson P.K."/>
            <person name="Smith M."/>
            <person name="Roesemann S."/>
            <person name="Alexander J.E."/>
            <person name="Rich S.A."/>
            <person name="Livny J."/>
            <person name="Vlamakis H."/>
            <person name="Clish C."/>
            <person name="Bullock K."/>
            <person name="Deik A."/>
            <person name="Scott J."/>
            <person name="Pierce K.A."/>
            <person name="Xavier R.J."/>
            <person name="Alm E.J."/>
        </authorList>
    </citation>
    <scope>NUCLEOTIDE SEQUENCE [LARGE SCALE GENOMIC DNA]</scope>
    <source>
        <strain evidence="1 4">BIOML-A73</strain>
    </source>
</reference>
<comment type="caution">
    <text evidence="2">The sequence shown here is derived from an EMBL/GenBank/DDBJ whole genome shotgun (WGS) entry which is preliminary data.</text>
</comment>
<protein>
    <submittedName>
        <fullName evidence="2">Uncharacterized protein</fullName>
    </submittedName>
</protein>
<dbReference type="GO" id="GO:0003677">
    <property type="term" value="F:DNA binding"/>
    <property type="evidence" value="ECO:0007669"/>
    <property type="project" value="InterPro"/>
</dbReference>
<dbReference type="RefSeq" id="WP_049702407.1">
    <property type="nucleotide sequence ID" value="NZ_CP072212.1"/>
</dbReference>
<dbReference type="Gene3D" id="1.10.260.40">
    <property type="entry name" value="lambda repressor-like DNA-binding domains"/>
    <property type="match status" value="1"/>
</dbReference>
<dbReference type="InterPro" id="IPR010982">
    <property type="entry name" value="Lambda_DNA-bd_dom_sf"/>
</dbReference>
<reference evidence="2 3" key="1">
    <citation type="submission" date="2018-08" db="EMBL/GenBank/DDBJ databases">
        <title>A genome reference for cultivated species of the human gut microbiota.</title>
        <authorList>
            <person name="Zou Y."/>
            <person name="Xue W."/>
            <person name="Luo G."/>
        </authorList>
    </citation>
    <scope>NUCLEOTIDE SEQUENCE [LARGE SCALE GENOMIC DNA]</scope>
    <source>
        <strain evidence="2 3">AF38-2</strain>
    </source>
</reference>
<evidence type="ECO:0000313" key="3">
    <source>
        <dbReference type="Proteomes" id="UP000284495"/>
    </source>
</evidence>
<dbReference type="EMBL" id="QROO01000028">
    <property type="protein sequence ID" value="RHL34494.1"/>
    <property type="molecule type" value="Genomic_DNA"/>
</dbReference>